<dbReference type="AlphaFoldDB" id="A0A6A1UKN4"/>
<dbReference type="OrthoDB" id="10467545at2759"/>
<protein>
    <submittedName>
        <fullName evidence="1">Uncharacterized protein</fullName>
    </submittedName>
</protein>
<evidence type="ECO:0000313" key="2">
    <source>
        <dbReference type="Proteomes" id="UP000516437"/>
    </source>
</evidence>
<keyword evidence="2" id="KW-1185">Reference proteome</keyword>
<gene>
    <name evidence="1" type="ORF">CJ030_MR0G006502</name>
</gene>
<organism evidence="1 2">
    <name type="scientific">Morella rubra</name>
    <name type="common">Chinese bayberry</name>
    <dbReference type="NCBI Taxonomy" id="262757"/>
    <lineage>
        <taxon>Eukaryota</taxon>
        <taxon>Viridiplantae</taxon>
        <taxon>Streptophyta</taxon>
        <taxon>Embryophyta</taxon>
        <taxon>Tracheophyta</taxon>
        <taxon>Spermatophyta</taxon>
        <taxon>Magnoliopsida</taxon>
        <taxon>eudicotyledons</taxon>
        <taxon>Gunneridae</taxon>
        <taxon>Pentapetalae</taxon>
        <taxon>rosids</taxon>
        <taxon>fabids</taxon>
        <taxon>Fagales</taxon>
        <taxon>Myricaceae</taxon>
        <taxon>Morella</taxon>
    </lineage>
</organism>
<proteinExistence type="predicted"/>
<comment type="caution">
    <text evidence="1">The sequence shown here is derived from an EMBL/GenBank/DDBJ whole genome shotgun (WGS) entry which is preliminary data.</text>
</comment>
<sequence length="132" mass="14666">MGLKTNLSPIAVAKGSEQSTISESNCQSVMSSFFSPPHFSILTETRKSCLLSMPVKLRLSLILRLQSNLKDSNAVKEALDQLNEIGWAKRWSSQPYVSCRMTSLREQTTLGMKNAENLAIPSVRNDVSVYLD</sequence>
<dbReference type="EMBL" id="RXIC02000131">
    <property type="protein sequence ID" value="KAB1200726.1"/>
    <property type="molecule type" value="Genomic_DNA"/>
</dbReference>
<evidence type="ECO:0000313" key="1">
    <source>
        <dbReference type="EMBL" id="KAB1200726.1"/>
    </source>
</evidence>
<dbReference type="Proteomes" id="UP000516437">
    <property type="component" value="Unassembled WGS sequence"/>
</dbReference>
<accession>A0A6A1UKN4</accession>
<reference evidence="1 2" key="1">
    <citation type="journal article" date="2019" name="Plant Biotechnol. J.">
        <title>The red bayberry genome and genetic basis of sex determination.</title>
        <authorList>
            <person name="Jia H.M."/>
            <person name="Jia H.J."/>
            <person name="Cai Q.L."/>
            <person name="Wang Y."/>
            <person name="Zhao H.B."/>
            <person name="Yang W.F."/>
            <person name="Wang G.Y."/>
            <person name="Li Y.H."/>
            <person name="Zhan D.L."/>
            <person name="Shen Y.T."/>
            <person name="Niu Q.F."/>
            <person name="Chang L."/>
            <person name="Qiu J."/>
            <person name="Zhao L."/>
            <person name="Xie H.B."/>
            <person name="Fu W.Y."/>
            <person name="Jin J."/>
            <person name="Li X.W."/>
            <person name="Jiao Y."/>
            <person name="Zhou C.C."/>
            <person name="Tu T."/>
            <person name="Chai C.Y."/>
            <person name="Gao J.L."/>
            <person name="Fan L.J."/>
            <person name="van de Weg E."/>
            <person name="Wang J.Y."/>
            <person name="Gao Z.S."/>
        </authorList>
    </citation>
    <scope>NUCLEOTIDE SEQUENCE [LARGE SCALE GENOMIC DNA]</scope>
    <source>
        <tissue evidence="1">Leaves</tissue>
    </source>
</reference>
<name>A0A6A1UKN4_9ROSI</name>